<name>A0ABQ1LJN0_9PROT</name>
<sequence length="176" mass="19625">MIPGLNIVALIVQWFASTGASGASWDRRCKTVVLSPRGNETRVLIGIVALLIVQDILTSFRGSRETTTPDALLNSIKEEKRNLPRRLSDSIVAVDITLEKQTIANDFDLRVRTGDPIPVTDDLRQKLLSELRPKVEAYYCSKSTKLLRDAGYSMSWTYRGLDNETLFIVLAPSDCP</sequence>
<dbReference type="Proteomes" id="UP000637769">
    <property type="component" value="Unassembled WGS sequence"/>
</dbReference>
<accession>A0ABQ1LJN0</accession>
<organism evidence="1 2">
    <name type="scientific">Asaia siamensis</name>
    <dbReference type="NCBI Taxonomy" id="110479"/>
    <lineage>
        <taxon>Bacteria</taxon>
        <taxon>Pseudomonadati</taxon>
        <taxon>Pseudomonadota</taxon>
        <taxon>Alphaproteobacteria</taxon>
        <taxon>Acetobacterales</taxon>
        <taxon>Acetobacteraceae</taxon>
        <taxon>Asaia</taxon>
    </lineage>
</organism>
<evidence type="ECO:0000313" key="1">
    <source>
        <dbReference type="EMBL" id="GGC25444.1"/>
    </source>
</evidence>
<reference evidence="2" key="1">
    <citation type="journal article" date="2019" name="Int. J. Syst. Evol. Microbiol.">
        <title>The Global Catalogue of Microorganisms (GCM) 10K type strain sequencing project: providing services to taxonomists for standard genome sequencing and annotation.</title>
        <authorList>
            <consortium name="The Broad Institute Genomics Platform"/>
            <consortium name="The Broad Institute Genome Sequencing Center for Infectious Disease"/>
            <person name="Wu L."/>
            <person name="Ma J."/>
        </authorList>
    </citation>
    <scope>NUCLEOTIDE SEQUENCE [LARGE SCALE GENOMIC DNA]</scope>
    <source>
        <strain evidence="2">CCM 7132</strain>
    </source>
</reference>
<protein>
    <submittedName>
        <fullName evidence="1">Uncharacterized protein</fullName>
    </submittedName>
</protein>
<gene>
    <name evidence="1" type="ORF">GCM10007207_08570</name>
</gene>
<proteinExistence type="predicted"/>
<comment type="caution">
    <text evidence="1">The sequence shown here is derived from an EMBL/GenBank/DDBJ whole genome shotgun (WGS) entry which is preliminary data.</text>
</comment>
<evidence type="ECO:0000313" key="2">
    <source>
        <dbReference type="Proteomes" id="UP000637769"/>
    </source>
</evidence>
<dbReference type="EMBL" id="BMCH01000002">
    <property type="protein sequence ID" value="GGC25444.1"/>
    <property type="molecule type" value="Genomic_DNA"/>
</dbReference>
<keyword evidence="2" id="KW-1185">Reference proteome</keyword>